<protein>
    <submittedName>
        <fullName evidence="1">Uncharacterized protein</fullName>
    </submittedName>
</protein>
<keyword evidence="2" id="KW-1185">Reference proteome</keyword>
<sequence>MKKSILSLGKALNRVEQKQINGGKFICCYNNPSCPPTHETSCIIIAGRCIYEPDEGVPC</sequence>
<gene>
    <name evidence="1" type="ORF">DFQ07_2509</name>
</gene>
<evidence type="ECO:0000313" key="1">
    <source>
        <dbReference type="EMBL" id="TDQ23970.1"/>
    </source>
</evidence>
<dbReference type="RefSeq" id="WP_133537247.1">
    <property type="nucleotide sequence ID" value="NZ_SNYH01000005.1"/>
</dbReference>
<reference evidence="1 2" key="1">
    <citation type="submission" date="2019-03" db="EMBL/GenBank/DDBJ databases">
        <title>Genomic Encyclopedia of Type Strains, Phase III (KMG-III): the genomes of soil and plant-associated and newly described type strains.</title>
        <authorList>
            <person name="Whitman W."/>
        </authorList>
    </citation>
    <scope>NUCLEOTIDE SEQUENCE [LARGE SCALE GENOMIC DNA]</scope>
    <source>
        <strain evidence="1 2">CECT 8283</strain>
    </source>
</reference>
<comment type="caution">
    <text evidence="1">The sequence shown here is derived from an EMBL/GenBank/DDBJ whole genome shotgun (WGS) entry which is preliminary data.</text>
</comment>
<dbReference type="Proteomes" id="UP000295390">
    <property type="component" value="Unassembled WGS sequence"/>
</dbReference>
<evidence type="ECO:0000313" key="2">
    <source>
        <dbReference type="Proteomes" id="UP000295390"/>
    </source>
</evidence>
<name>A0A4R6TE68_9FLAO</name>
<organism evidence="1 2">
    <name type="scientific">Tenacibaculum caenipelagi</name>
    <dbReference type="NCBI Taxonomy" id="1325435"/>
    <lineage>
        <taxon>Bacteria</taxon>
        <taxon>Pseudomonadati</taxon>
        <taxon>Bacteroidota</taxon>
        <taxon>Flavobacteriia</taxon>
        <taxon>Flavobacteriales</taxon>
        <taxon>Flavobacteriaceae</taxon>
        <taxon>Tenacibaculum</taxon>
    </lineage>
</organism>
<proteinExistence type="predicted"/>
<dbReference type="OrthoDB" id="1189844at2"/>
<dbReference type="AlphaFoldDB" id="A0A4R6TE68"/>
<accession>A0A4R6TE68</accession>
<dbReference type="EMBL" id="SNYH01000005">
    <property type="protein sequence ID" value="TDQ23970.1"/>
    <property type="molecule type" value="Genomic_DNA"/>
</dbReference>